<comment type="caution">
    <text evidence="1">The sequence shown here is derived from an EMBL/GenBank/DDBJ whole genome shotgun (WGS) entry which is preliminary data.</text>
</comment>
<protein>
    <submittedName>
        <fullName evidence="1">Uncharacterized protein</fullName>
    </submittedName>
</protein>
<reference evidence="1 2" key="1">
    <citation type="submission" date="2011-01" db="EMBL/GenBank/DDBJ databases">
        <authorList>
            <person name="Weinstock G."/>
            <person name="Sodergren E."/>
            <person name="Clifton S."/>
            <person name="Fulton L."/>
            <person name="Fulton B."/>
            <person name="Courtney L."/>
            <person name="Fronick C."/>
            <person name="Harrison M."/>
            <person name="Strong C."/>
            <person name="Farmer C."/>
            <person name="Delahaunty K."/>
            <person name="Markovic C."/>
            <person name="Hall O."/>
            <person name="Minx P."/>
            <person name="Tomlinson C."/>
            <person name="Mitreva M."/>
            <person name="Hou S."/>
            <person name="Chen J."/>
            <person name="Wollam A."/>
            <person name="Pepin K.H."/>
            <person name="Johnson M."/>
            <person name="Bhonagiri V."/>
            <person name="Zhang X."/>
            <person name="Suruliraj S."/>
            <person name="Warren W."/>
            <person name="Chinwalla A."/>
            <person name="Mardis E.R."/>
            <person name="Wilson R.K."/>
        </authorList>
    </citation>
    <scope>NUCLEOTIDE SEQUENCE [LARGE SCALE GENOMIC DNA]</scope>
    <source>
        <strain evidence="2">DSM 22608 / JCM 16073 / KCTC 15190 / YIT 12066</strain>
    </source>
</reference>
<dbReference type="HOGENOM" id="CLU_3297525_0_0_6"/>
<evidence type="ECO:0000313" key="2">
    <source>
        <dbReference type="Proteomes" id="UP000018458"/>
    </source>
</evidence>
<dbReference type="STRING" id="762983.HMPREF9444_01075"/>
<dbReference type="EMBL" id="AEVO01000051">
    <property type="protein sequence ID" value="EFY07154.1"/>
    <property type="molecule type" value="Genomic_DNA"/>
</dbReference>
<sequence>MILDITPIKNILDARLKYSAIIDKRKNLAYLSFTVQIKFI</sequence>
<dbReference type="Proteomes" id="UP000018458">
    <property type="component" value="Unassembled WGS sequence"/>
</dbReference>
<dbReference type="AlphaFoldDB" id="E8LK39"/>
<name>E8LK39_SUCHY</name>
<keyword evidence="2" id="KW-1185">Reference proteome</keyword>
<gene>
    <name evidence="1" type="ORF">HMPREF9444_01075</name>
</gene>
<evidence type="ECO:0000313" key="1">
    <source>
        <dbReference type="EMBL" id="EFY07154.1"/>
    </source>
</evidence>
<accession>E8LK39</accession>
<proteinExistence type="predicted"/>
<organism evidence="1 2">
    <name type="scientific">Succinatimonas hippei (strain DSM 22608 / JCM 16073 / KCTC 15190 / YIT 12066)</name>
    <dbReference type="NCBI Taxonomy" id="762983"/>
    <lineage>
        <taxon>Bacteria</taxon>
        <taxon>Pseudomonadati</taxon>
        <taxon>Pseudomonadota</taxon>
        <taxon>Gammaproteobacteria</taxon>
        <taxon>Aeromonadales</taxon>
        <taxon>Succinivibrionaceae</taxon>
        <taxon>Succinatimonas</taxon>
    </lineage>
</organism>